<gene>
    <name evidence="2" type="ORF">C8A01DRAFT_42220</name>
</gene>
<organism evidence="2 3">
    <name type="scientific">Parachaetomium inaequale</name>
    <dbReference type="NCBI Taxonomy" id="2588326"/>
    <lineage>
        <taxon>Eukaryota</taxon>
        <taxon>Fungi</taxon>
        <taxon>Dikarya</taxon>
        <taxon>Ascomycota</taxon>
        <taxon>Pezizomycotina</taxon>
        <taxon>Sordariomycetes</taxon>
        <taxon>Sordariomycetidae</taxon>
        <taxon>Sordariales</taxon>
        <taxon>Chaetomiaceae</taxon>
        <taxon>Parachaetomium</taxon>
    </lineage>
</organism>
<dbReference type="InterPro" id="IPR010730">
    <property type="entry name" value="HET"/>
</dbReference>
<comment type="caution">
    <text evidence="2">The sequence shown here is derived from an EMBL/GenBank/DDBJ whole genome shotgun (WGS) entry which is preliminary data.</text>
</comment>
<protein>
    <recommendedName>
        <fullName evidence="1">Heterokaryon incompatibility domain-containing protein</fullName>
    </recommendedName>
</protein>
<dbReference type="PANTHER" id="PTHR33112:SF1">
    <property type="entry name" value="HETEROKARYON INCOMPATIBILITY DOMAIN-CONTAINING PROTEIN"/>
    <property type="match status" value="1"/>
</dbReference>
<keyword evidence="3" id="KW-1185">Reference proteome</keyword>
<evidence type="ECO:0000313" key="2">
    <source>
        <dbReference type="EMBL" id="KAK4031316.1"/>
    </source>
</evidence>
<evidence type="ECO:0000259" key="1">
    <source>
        <dbReference type="Pfam" id="PF06985"/>
    </source>
</evidence>
<dbReference type="EMBL" id="MU854882">
    <property type="protein sequence ID" value="KAK4031316.1"/>
    <property type="molecule type" value="Genomic_DNA"/>
</dbReference>
<sequence>MTVVTKLGLKYLWVDRYCIPQNDPVARKAQIQQMGEIYSRSALTIIAAAGSSPEHGLPGEGLLSPRRLLFTDHAAYFQCGKMYCYENLTRPIYNLKASTLMAFDADKVFVRIFPVAKSPPGELIKRITTFFEREMSVDNDVLDALAGIFAEFRNRPRVSDEMVSRGSIITAHCDTPEVSLDRVDTLYGLPLYPKHAFQWQYNLCPTAIVALALCWDIYGPVLRRKDFPSWSWAGWKVDRTPERTQPYKYRH</sequence>
<dbReference type="PANTHER" id="PTHR33112">
    <property type="entry name" value="DOMAIN PROTEIN, PUTATIVE-RELATED"/>
    <property type="match status" value="1"/>
</dbReference>
<accession>A0AAN6SK45</accession>
<proteinExistence type="predicted"/>
<feature type="domain" description="Heterokaryon incompatibility" evidence="1">
    <location>
        <begin position="1"/>
        <end position="60"/>
    </location>
</feature>
<name>A0AAN6SK45_9PEZI</name>
<reference evidence="3" key="1">
    <citation type="journal article" date="2023" name="Mol. Phylogenet. Evol.">
        <title>Genome-scale phylogeny and comparative genomics of the fungal order Sordariales.</title>
        <authorList>
            <person name="Hensen N."/>
            <person name="Bonometti L."/>
            <person name="Westerberg I."/>
            <person name="Brannstrom I.O."/>
            <person name="Guillou S."/>
            <person name="Cros-Aarteil S."/>
            <person name="Calhoun S."/>
            <person name="Haridas S."/>
            <person name="Kuo A."/>
            <person name="Mondo S."/>
            <person name="Pangilinan J."/>
            <person name="Riley R."/>
            <person name="LaButti K."/>
            <person name="Andreopoulos B."/>
            <person name="Lipzen A."/>
            <person name="Chen C."/>
            <person name="Yan M."/>
            <person name="Daum C."/>
            <person name="Ng V."/>
            <person name="Clum A."/>
            <person name="Steindorff A."/>
            <person name="Ohm R.A."/>
            <person name="Martin F."/>
            <person name="Silar P."/>
            <person name="Natvig D.O."/>
            <person name="Lalanne C."/>
            <person name="Gautier V."/>
            <person name="Ament-Velasquez S.L."/>
            <person name="Kruys A."/>
            <person name="Hutchinson M.I."/>
            <person name="Powell A.J."/>
            <person name="Barry K."/>
            <person name="Miller A.N."/>
            <person name="Grigoriev I.V."/>
            <person name="Debuchy R."/>
            <person name="Gladieux P."/>
            <person name="Hiltunen Thoren M."/>
            <person name="Johannesson H."/>
        </authorList>
    </citation>
    <scope>NUCLEOTIDE SEQUENCE [LARGE SCALE GENOMIC DNA]</scope>
    <source>
        <strain evidence="3">CBS 284.82</strain>
    </source>
</reference>
<dbReference type="AlphaFoldDB" id="A0AAN6SK45"/>
<evidence type="ECO:0000313" key="3">
    <source>
        <dbReference type="Proteomes" id="UP001303115"/>
    </source>
</evidence>
<dbReference type="Pfam" id="PF06985">
    <property type="entry name" value="HET"/>
    <property type="match status" value="1"/>
</dbReference>
<feature type="non-terminal residue" evidence="2">
    <location>
        <position position="251"/>
    </location>
</feature>
<dbReference type="Proteomes" id="UP001303115">
    <property type="component" value="Unassembled WGS sequence"/>
</dbReference>